<gene>
    <name evidence="1" type="ORF">T11_6333</name>
</gene>
<organism evidence="1 2">
    <name type="scientific">Trichinella zimbabwensis</name>
    <dbReference type="NCBI Taxonomy" id="268475"/>
    <lineage>
        <taxon>Eukaryota</taxon>
        <taxon>Metazoa</taxon>
        <taxon>Ecdysozoa</taxon>
        <taxon>Nematoda</taxon>
        <taxon>Enoplea</taxon>
        <taxon>Dorylaimia</taxon>
        <taxon>Trichinellida</taxon>
        <taxon>Trichinellidae</taxon>
        <taxon>Trichinella</taxon>
    </lineage>
</organism>
<dbReference type="Proteomes" id="UP000055024">
    <property type="component" value="Unassembled WGS sequence"/>
</dbReference>
<protein>
    <submittedName>
        <fullName evidence="1">Uncharacterized protein</fullName>
    </submittedName>
</protein>
<keyword evidence="2" id="KW-1185">Reference proteome</keyword>
<sequence length="103" mass="11567">MERSIVHQQMTGQALQKTCLKASAVDSSVLSVYITGSYFGQQVAGVFLQRGQFKTGQNCSVPKCPSYSINLHYFDSYGSDQQAYSVFIKRKMSKKFVDYSLTK</sequence>
<evidence type="ECO:0000313" key="2">
    <source>
        <dbReference type="Proteomes" id="UP000055024"/>
    </source>
</evidence>
<reference evidence="1 2" key="1">
    <citation type="submission" date="2015-01" db="EMBL/GenBank/DDBJ databases">
        <title>Evolution of Trichinella species and genotypes.</title>
        <authorList>
            <person name="Korhonen P.K."/>
            <person name="Edoardo P."/>
            <person name="Giuseppe L.R."/>
            <person name="Gasser R.B."/>
        </authorList>
    </citation>
    <scope>NUCLEOTIDE SEQUENCE [LARGE SCALE GENOMIC DNA]</scope>
    <source>
        <strain evidence="1">ISS1029</strain>
    </source>
</reference>
<dbReference type="EMBL" id="JYDP01000001">
    <property type="protein sequence ID" value="KRZ19442.1"/>
    <property type="molecule type" value="Genomic_DNA"/>
</dbReference>
<comment type="caution">
    <text evidence="1">The sequence shown here is derived from an EMBL/GenBank/DDBJ whole genome shotgun (WGS) entry which is preliminary data.</text>
</comment>
<evidence type="ECO:0000313" key="1">
    <source>
        <dbReference type="EMBL" id="KRZ19442.1"/>
    </source>
</evidence>
<accession>A0A0V1IAF7</accession>
<dbReference type="AlphaFoldDB" id="A0A0V1IAF7"/>
<name>A0A0V1IAF7_9BILA</name>
<dbReference type="OrthoDB" id="10329853at2759"/>
<proteinExistence type="predicted"/>